<accession>A0AAV5UYS5</accession>
<reference evidence="1" key="1">
    <citation type="submission" date="2023-10" db="EMBL/GenBank/DDBJ databases">
        <title>Genome assembly of Pristionchus species.</title>
        <authorList>
            <person name="Yoshida K."/>
            <person name="Sommer R.J."/>
        </authorList>
    </citation>
    <scope>NUCLEOTIDE SEQUENCE</scope>
    <source>
        <strain evidence="1">RS5133</strain>
    </source>
</reference>
<evidence type="ECO:0000313" key="1">
    <source>
        <dbReference type="EMBL" id="GMT10899.1"/>
    </source>
</evidence>
<proteinExistence type="predicted"/>
<protein>
    <submittedName>
        <fullName evidence="1">Uncharacterized protein</fullName>
    </submittedName>
</protein>
<gene>
    <name evidence="1" type="ORF">PFISCL1PPCAC_2196</name>
</gene>
<dbReference type="EMBL" id="BTSY01000001">
    <property type="protein sequence ID" value="GMT10899.1"/>
    <property type="molecule type" value="Genomic_DNA"/>
</dbReference>
<sequence length="64" mass="7779">TRLRHHKALIRRSIQLDQVYRNRPFQFIIFIPTIDETPMKTLLEEFNLFSSANDCEKWETTLKQ</sequence>
<feature type="non-terminal residue" evidence="1">
    <location>
        <position position="1"/>
    </location>
</feature>
<name>A0AAV5UYS5_9BILA</name>
<keyword evidence="2" id="KW-1185">Reference proteome</keyword>
<comment type="caution">
    <text evidence="1">The sequence shown here is derived from an EMBL/GenBank/DDBJ whole genome shotgun (WGS) entry which is preliminary data.</text>
</comment>
<evidence type="ECO:0000313" key="2">
    <source>
        <dbReference type="Proteomes" id="UP001432322"/>
    </source>
</evidence>
<dbReference type="AlphaFoldDB" id="A0AAV5UYS5"/>
<dbReference type="Proteomes" id="UP001432322">
    <property type="component" value="Unassembled WGS sequence"/>
</dbReference>
<organism evidence="1 2">
    <name type="scientific">Pristionchus fissidentatus</name>
    <dbReference type="NCBI Taxonomy" id="1538716"/>
    <lineage>
        <taxon>Eukaryota</taxon>
        <taxon>Metazoa</taxon>
        <taxon>Ecdysozoa</taxon>
        <taxon>Nematoda</taxon>
        <taxon>Chromadorea</taxon>
        <taxon>Rhabditida</taxon>
        <taxon>Rhabditina</taxon>
        <taxon>Diplogasteromorpha</taxon>
        <taxon>Diplogasteroidea</taxon>
        <taxon>Neodiplogasteridae</taxon>
        <taxon>Pristionchus</taxon>
    </lineage>
</organism>